<dbReference type="OrthoDB" id="514320at2"/>
<gene>
    <name evidence="5" type="ORF">SAMN05216410_0225</name>
</gene>
<sequence>MSTKILSSRPQFRAAVIAVVALTLCASAAQTGAVAEVRLAAVASSLSADVDPAEPAVVELDLTGIDDGAKDELETIAQAQPDQAPVTDPESSPALTTEDPLGVLSDDSNPDVLTERLGVEPFSVMGVTWDLDPSLEGVVVQYRVFQAGGWSQWAWGAPSEEYVEVNGSAPTRGATDAIFVPDSTGVQVLVSSTNGAATGVKIVLIDPGTGPDGTGASTGSGEPTDAVAAPGSTSSAPAPAPTEEPGTQTPEPSPSATPAPADEPEAVTPTVPPTPTPTATPTPTEQETTSSAPEGSVGTAATVSSTVTTVSSPSTAVASPLRMAATAKPGIVTRAVWGASQPVCTADHASSTLAAAVHHTASTNSYTAAQVPALLRGFAAYHMLPEAQGGRGWCDIGYNFLVDKFGTIYEGRAASIDEPIVGVHTGGFNSRTIGVAAIGNYQDAVPSAALAESISQIIAWKFAQNGILANTSVTMISGGGASKYPEGAAVTFSTIYGHRDAQYTSCPGQYLYAALGDIRNRVAALSNQTVSESPRGSWDSVQGGGNSLRVTGWALDPDAGSPVQVQVIVDGSVATTTTANHTRSDVGARGYDATVPASVGPHTVCLRLLNQGGGSDVHLGCRSATSTASSPTGVIDAVEATASSIRVRGWARDPDSTSPISVHIYVDGRAVAAVAADLARPDVQAAAPGVAGPAHGFDRTVTAATGRHTVCIYGINVGGGSNSLIGCRDAVVQNKLPIGSLDLVAAVSANSIKVRGWVLDPDTTSSITTHIYVDGRLATGLLASGDRPDVARVHGRGAAHGFTTDVVVAAGKHEVCIYAIDSAQGPNPRIGCASVTVTNQPPKGVVDAVSGGVGSVAVRGWAFDPDTSAPIAVHVYVNGRLAGAVLAQGARPDVARVFGTGGAHGFTSSFAVPAGSSTVCVYAINAPGGSNPRIGCSQVSVQ</sequence>
<reference evidence="5 6" key="1">
    <citation type="submission" date="2016-09" db="EMBL/GenBank/DDBJ databases">
        <authorList>
            <person name="Capua I."/>
            <person name="De Benedictis P."/>
            <person name="Joannis T."/>
            <person name="Lombin L.H."/>
            <person name="Cattoli G."/>
        </authorList>
    </citation>
    <scope>NUCLEOTIDE SEQUENCE [LARGE SCALE GENOMIC DNA]</scope>
    <source>
        <strain evidence="5 6">ISLP-3</strain>
    </source>
</reference>
<evidence type="ECO:0000256" key="3">
    <source>
        <dbReference type="SAM" id="SignalP"/>
    </source>
</evidence>
<dbReference type="PANTHER" id="PTHR11022">
    <property type="entry name" value="PEPTIDOGLYCAN RECOGNITION PROTEIN"/>
    <property type="match status" value="1"/>
</dbReference>
<dbReference type="SUPFAM" id="SSF55846">
    <property type="entry name" value="N-acetylmuramoyl-L-alanine amidase-like"/>
    <property type="match status" value="1"/>
</dbReference>
<dbReference type="AlphaFoldDB" id="A0A1G6XWJ6"/>
<organism evidence="5 6">
    <name type="scientific">Sanguibacter gelidistatuariae</name>
    <dbReference type="NCBI Taxonomy" id="1814289"/>
    <lineage>
        <taxon>Bacteria</taxon>
        <taxon>Bacillati</taxon>
        <taxon>Actinomycetota</taxon>
        <taxon>Actinomycetes</taxon>
        <taxon>Micrococcales</taxon>
        <taxon>Sanguibacteraceae</taxon>
        <taxon>Sanguibacter</taxon>
    </lineage>
</organism>
<dbReference type="InterPro" id="IPR006619">
    <property type="entry name" value="PGRP_domain_met/bac"/>
</dbReference>
<feature type="domain" description="Peptidoglycan recognition protein family" evidence="4">
    <location>
        <begin position="329"/>
        <end position="480"/>
    </location>
</feature>
<comment type="similarity">
    <text evidence="1">Belongs to the N-acetylmuramoyl-L-alanine amidase 2 family.</text>
</comment>
<dbReference type="Pfam" id="PF01510">
    <property type="entry name" value="Amidase_2"/>
    <property type="match status" value="1"/>
</dbReference>
<dbReference type="RefSeq" id="WP_093186796.1">
    <property type="nucleotide sequence ID" value="NZ_FMYH01000012.1"/>
</dbReference>
<proteinExistence type="inferred from homology"/>
<feature type="region of interest" description="Disordered" evidence="2">
    <location>
        <begin position="79"/>
        <end position="109"/>
    </location>
</feature>
<dbReference type="GO" id="GO:0008270">
    <property type="term" value="F:zinc ion binding"/>
    <property type="evidence" value="ECO:0007669"/>
    <property type="project" value="InterPro"/>
</dbReference>
<feature type="compositionally biased region" description="Low complexity" evidence="2">
    <location>
        <begin position="228"/>
        <end position="250"/>
    </location>
</feature>
<feature type="chain" id="PRO_5039565709" evidence="3">
    <location>
        <begin position="29"/>
        <end position="942"/>
    </location>
</feature>
<keyword evidence="3" id="KW-0732">Signal</keyword>
<evidence type="ECO:0000256" key="1">
    <source>
        <dbReference type="ARBA" id="ARBA00007553"/>
    </source>
</evidence>
<dbReference type="GO" id="GO:0009253">
    <property type="term" value="P:peptidoglycan catabolic process"/>
    <property type="evidence" value="ECO:0007669"/>
    <property type="project" value="InterPro"/>
</dbReference>
<dbReference type="InterPro" id="IPR036505">
    <property type="entry name" value="Amidase/PGRP_sf"/>
</dbReference>
<dbReference type="InterPro" id="IPR002502">
    <property type="entry name" value="Amidase_domain"/>
</dbReference>
<name>A0A1G6XWJ6_9MICO</name>
<evidence type="ECO:0000313" key="5">
    <source>
        <dbReference type="EMBL" id="SDD82402.1"/>
    </source>
</evidence>
<evidence type="ECO:0000313" key="6">
    <source>
        <dbReference type="Proteomes" id="UP000199039"/>
    </source>
</evidence>
<dbReference type="SMART" id="SM00701">
    <property type="entry name" value="PGRP"/>
    <property type="match status" value="1"/>
</dbReference>
<keyword evidence="6" id="KW-1185">Reference proteome</keyword>
<evidence type="ECO:0000259" key="4">
    <source>
        <dbReference type="SMART" id="SM00701"/>
    </source>
</evidence>
<feature type="region of interest" description="Disordered" evidence="2">
    <location>
        <begin position="207"/>
        <end position="317"/>
    </location>
</feature>
<evidence type="ECO:0000256" key="2">
    <source>
        <dbReference type="SAM" id="MobiDB-lite"/>
    </source>
</evidence>
<dbReference type="STRING" id="1814289.SAMN05216410_0225"/>
<dbReference type="GO" id="GO:0008745">
    <property type="term" value="F:N-acetylmuramoyl-L-alanine amidase activity"/>
    <property type="evidence" value="ECO:0007669"/>
    <property type="project" value="InterPro"/>
</dbReference>
<accession>A0A1G6XWJ6</accession>
<protein>
    <submittedName>
        <fullName evidence="5">N-acetylmuramoyl-L-alanine amidase</fullName>
    </submittedName>
</protein>
<feature type="signal peptide" evidence="3">
    <location>
        <begin position="1"/>
        <end position="28"/>
    </location>
</feature>
<dbReference type="InterPro" id="IPR015510">
    <property type="entry name" value="PGRP"/>
</dbReference>
<feature type="compositionally biased region" description="Low complexity" evidence="2">
    <location>
        <begin position="281"/>
        <end position="317"/>
    </location>
</feature>
<dbReference type="CDD" id="cd06583">
    <property type="entry name" value="PGRP"/>
    <property type="match status" value="1"/>
</dbReference>
<dbReference type="Proteomes" id="UP000199039">
    <property type="component" value="Unassembled WGS sequence"/>
</dbReference>
<dbReference type="EMBL" id="FMYH01000012">
    <property type="protein sequence ID" value="SDD82402.1"/>
    <property type="molecule type" value="Genomic_DNA"/>
</dbReference>
<feature type="compositionally biased region" description="Pro residues" evidence="2">
    <location>
        <begin position="270"/>
        <end position="280"/>
    </location>
</feature>
<dbReference type="PANTHER" id="PTHR11022:SF41">
    <property type="entry name" value="PEPTIDOGLYCAN-RECOGNITION PROTEIN LC-RELATED"/>
    <property type="match status" value="1"/>
</dbReference>
<dbReference type="Gene3D" id="3.40.80.10">
    <property type="entry name" value="Peptidoglycan recognition protein-like"/>
    <property type="match status" value="1"/>
</dbReference>